<protein>
    <recommendedName>
        <fullName evidence="3">Protein NO VEIN C-terminal domain-containing protein</fullName>
    </recommendedName>
</protein>
<name>A0A0C3H2P4_OIDMZ</name>
<dbReference type="HOGENOM" id="CLU_289858_0_0_1"/>
<reference evidence="1 2" key="1">
    <citation type="submission" date="2014-04" db="EMBL/GenBank/DDBJ databases">
        <authorList>
            <consortium name="DOE Joint Genome Institute"/>
            <person name="Kuo A."/>
            <person name="Martino E."/>
            <person name="Perotto S."/>
            <person name="Kohler A."/>
            <person name="Nagy L.G."/>
            <person name="Floudas D."/>
            <person name="Copeland A."/>
            <person name="Barry K.W."/>
            <person name="Cichocki N."/>
            <person name="Veneault-Fourrey C."/>
            <person name="LaButti K."/>
            <person name="Lindquist E.A."/>
            <person name="Lipzen A."/>
            <person name="Lundell T."/>
            <person name="Morin E."/>
            <person name="Murat C."/>
            <person name="Sun H."/>
            <person name="Tunlid A."/>
            <person name="Henrissat B."/>
            <person name="Grigoriev I.V."/>
            <person name="Hibbett D.S."/>
            <person name="Martin F."/>
            <person name="Nordberg H.P."/>
            <person name="Cantor M.N."/>
            <person name="Hua S.X."/>
        </authorList>
    </citation>
    <scope>NUCLEOTIDE SEQUENCE [LARGE SCALE GENOMIC DNA]</scope>
    <source>
        <strain evidence="1 2">Zn</strain>
    </source>
</reference>
<dbReference type="InParanoid" id="A0A0C3H2P4"/>
<dbReference type="Proteomes" id="UP000054321">
    <property type="component" value="Unassembled WGS sequence"/>
</dbReference>
<evidence type="ECO:0008006" key="3">
    <source>
        <dbReference type="Google" id="ProtNLM"/>
    </source>
</evidence>
<proteinExistence type="predicted"/>
<dbReference type="STRING" id="913774.A0A0C3H2P4"/>
<evidence type="ECO:0000313" key="1">
    <source>
        <dbReference type="EMBL" id="KIM96811.1"/>
    </source>
</evidence>
<organism evidence="1 2">
    <name type="scientific">Oidiodendron maius (strain Zn)</name>
    <dbReference type="NCBI Taxonomy" id="913774"/>
    <lineage>
        <taxon>Eukaryota</taxon>
        <taxon>Fungi</taxon>
        <taxon>Dikarya</taxon>
        <taxon>Ascomycota</taxon>
        <taxon>Pezizomycotina</taxon>
        <taxon>Leotiomycetes</taxon>
        <taxon>Leotiomycetes incertae sedis</taxon>
        <taxon>Myxotrichaceae</taxon>
        <taxon>Oidiodendron</taxon>
    </lineage>
</organism>
<keyword evidence="2" id="KW-1185">Reference proteome</keyword>
<gene>
    <name evidence="1" type="ORF">OIDMADRAFT_58368</name>
</gene>
<reference evidence="2" key="2">
    <citation type="submission" date="2015-01" db="EMBL/GenBank/DDBJ databases">
        <title>Evolutionary Origins and Diversification of the Mycorrhizal Mutualists.</title>
        <authorList>
            <consortium name="DOE Joint Genome Institute"/>
            <consortium name="Mycorrhizal Genomics Consortium"/>
            <person name="Kohler A."/>
            <person name="Kuo A."/>
            <person name="Nagy L.G."/>
            <person name="Floudas D."/>
            <person name="Copeland A."/>
            <person name="Barry K.W."/>
            <person name="Cichocki N."/>
            <person name="Veneault-Fourrey C."/>
            <person name="LaButti K."/>
            <person name="Lindquist E.A."/>
            <person name="Lipzen A."/>
            <person name="Lundell T."/>
            <person name="Morin E."/>
            <person name="Murat C."/>
            <person name="Riley R."/>
            <person name="Ohm R."/>
            <person name="Sun H."/>
            <person name="Tunlid A."/>
            <person name="Henrissat B."/>
            <person name="Grigoriev I.V."/>
            <person name="Hibbett D.S."/>
            <person name="Martin F."/>
        </authorList>
    </citation>
    <scope>NUCLEOTIDE SEQUENCE [LARGE SCALE GENOMIC DNA]</scope>
    <source>
        <strain evidence="2">Zn</strain>
    </source>
</reference>
<dbReference type="EMBL" id="KN832883">
    <property type="protein sequence ID" value="KIM96811.1"/>
    <property type="molecule type" value="Genomic_DNA"/>
</dbReference>
<accession>A0A0C3H2P4</accession>
<dbReference type="OrthoDB" id="1262810at2759"/>
<sequence length="1057" mass="120416">MDKRFGDKSLGERWIGWIQWLQDSLGCSTVPRLCDSSGYMTPEFSYLIDNMPSTVFLTLLRDNWAYYLPNFEGEQQHKVSTRRKISESSVKCSQGLKLLKDTVLPLPNMLSQSYASFCGFLDIPERDDSRWQKLHMFGVIVSDSLPFYLNILRNLAEKNAVLSLEAVHQLYRKTYQFSLPPNGQEHLRVVSAFKEYKLVYIPDQSEQRYWKGLSDCVWEGPEWFQTLQALKKSYASDRPVSDLFLGVLSLKQTPTIDDVIMELKGLADMPEAWAKPKLMSAIRTYLKIFPVVFRRNEVVSLDLVSCTNADWFIADDMQLYRCFHEKVSLLDLKPTELHQLGVLIDEPELKEKLLSERVQERPPVLEGCNLYKPLMDELRCKVKYILSLLPQYKVEEFRNSLERLEVYSVSKVIIKRVITLRTEIIHGTDDSGMLVFKSTRDIVQIFIAVQYIQRSQKLMFELKDRISDYLRGLPTGKKEILTKILIFSHAGDIEEALEKNRITWEKDDAEIPGAIQKEDAYSWSNNNSNTVHSSTQHLNSQLAQNSSLTNTNELLLSTASRTGLRGTMQFLSPVASPVSNYQLQDTVTLSSNSLQPEPMVIEDELNTGYVAPISRDVVPSLQQQPIMVEDDSDTDYVAPILRDVVPSLQQQPIMIEDDSDTGYVAPIPREIVPSLQQQPIMIENDSDTESLAFPGSGFWHSHPSRPIVIEDDLMTDHSEFFSGRFMPSSQPVCGRFTPSSQIVATGAEPTIEAVSTAISAPDLQQVESIKRSLRTAAHEFRLSREDIRFPQAIHGLQGNGIRAAQQNGEASTLQQFSRLTHNPRNSTDPDASFIGSVFPPTRDNFPLAQRGATLSISHDEIFDVFQSIFNDHASNEIDQTHRDIGQRGELFVFYLLRTIFGADFPIHHWTSKSRARFGNLSFTGQEGDYSDFTFDDPNDIWTAVLIQAGFDEAKGWKDRAKDQAITYHLEVKSTSGPFDDPFYMSFNQLQMAERWTLPSGNSTTPTHVYIIFRVHNVLDQDKGSVGIKLFVDPWRLRITGELIFDQKMPFMVRLGYI</sequence>
<evidence type="ECO:0000313" key="2">
    <source>
        <dbReference type="Proteomes" id="UP000054321"/>
    </source>
</evidence>
<dbReference type="AlphaFoldDB" id="A0A0C3H2P4"/>